<keyword evidence="3" id="KW-1185">Reference proteome</keyword>
<evidence type="ECO:0000313" key="3">
    <source>
        <dbReference type="Proteomes" id="UP000193077"/>
    </source>
</evidence>
<evidence type="ECO:0000313" key="2">
    <source>
        <dbReference type="EMBL" id="SLN16711.1"/>
    </source>
</evidence>
<dbReference type="AlphaFoldDB" id="A0A1Y5RHX4"/>
<keyword evidence="1" id="KW-0472">Membrane</keyword>
<proteinExistence type="predicted"/>
<gene>
    <name evidence="2" type="ORF">TRL7639_00326</name>
</gene>
<keyword evidence="1" id="KW-0812">Transmembrane</keyword>
<keyword evidence="1" id="KW-1133">Transmembrane helix</keyword>
<organism evidence="2 3">
    <name type="scientific">Falsiruegeria litorea R37</name>
    <dbReference type="NCBI Taxonomy" id="1200284"/>
    <lineage>
        <taxon>Bacteria</taxon>
        <taxon>Pseudomonadati</taxon>
        <taxon>Pseudomonadota</taxon>
        <taxon>Alphaproteobacteria</taxon>
        <taxon>Rhodobacterales</taxon>
        <taxon>Roseobacteraceae</taxon>
        <taxon>Falsiruegeria</taxon>
    </lineage>
</organism>
<accession>A0A1Y5RHX4</accession>
<dbReference type="EMBL" id="FWFO01000001">
    <property type="protein sequence ID" value="SLN16711.1"/>
    <property type="molecule type" value="Genomic_DNA"/>
</dbReference>
<feature type="transmembrane region" description="Helical" evidence="1">
    <location>
        <begin position="57"/>
        <end position="75"/>
    </location>
</feature>
<evidence type="ECO:0000256" key="1">
    <source>
        <dbReference type="SAM" id="Phobius"/>
    </source>
</evidence>
<feature type="transmembrane region" description="Helical" evidence="1">
    <location>
        <begin position="81"/>
        <end position="102"/>
    </location>
</feature>
<evidence type="ECO:0008006" key="4">
    <source>
        <dbReference type="Google" id="ProtNLM"/>
    </source>
</evidence>
<dbReference type="RefSeq" id="WP_085794063.1">
    <property type="nucleotide sequence ID" value="NZ_FWFO01000001.1"/>
</dbReference>
<protein>
    <recommendedName>
        <fullName evidence="4">SMODS and SLOG-associating 2TM effector domain-containing protein</fullName>
    </recommendedName>
</protein>
<dbReference type="Proteomes" id="UP000193077">
    <property type="component" value="Unassembled WGS sequence"/>
</dbReference>
<sequence>MREQIIDGVGRDNYFYDSSFLLENFSEHATILAHVGQGVSGQRGFFLENSRKSERQFVYFQIAVALFGALSIIFIHLEWQVLAIIAGATISFVTTISAVLTLREDHLRRRKVYIALTDLDSEMKFTLLRELDRRSKGDSTPLVTEELVLNWNERLSSVLMDNEESRGGPRQAKELNVGV</sequence>
<reference evidence="2 3" key="1">
    <citation type="submission" date="2017-03" db="EMBL/GenBank/DDBJ databases">
        <authorList>
            <person name="Afonso C.L."/>
            <person name="Miller P.J."/>
            <person name="Scott M.A."/>
            <person name="Spackman E."/>
            <person name="Goraichik I."/>
            <person name="Dimitrov K.M."/>
            <person name="Suarez D.L."/>
            <person name="Swayne D.E."/>
        </authorList>
    </citation>
    <scope>NUCLEOTIDE SEQUENCE [LARGE SCALE GENOMIC DNA]</scope>
    <source>
        <strain evidence="2 3">CECT 7639</strain>
    </source>
</reference>
<name>A0A1Y5RHX4_9RHOB</name>